<sequence length="330" mass="37764">MKLAGRYLLWCVVCLCMLSCSTQKEEEEIRFAIVSDLHAPDLPDGKERMQAVVEAANKEDVDFLIQLGDFIRLDSVSMPLREVWNGFKGETFHVLGNHDLDKYSKEEFVAGFNMPGRYYSFDKGDFHFIVLDGNNLFDGEKYIPYNKANYYVDMKMREFMDPEQMEWLKKDLAATNKRCILFSHQSIDRAMGNGYDVRDVLEAENKRAGFKKVVAAFSGHNHSNYVDEINGITYVQINSASYVWVGDETQTEKRYPEEINQKYSLLKYSVTFDKPLYGIVSLSQKGMSMKGTKGNFLPPTPAEIGLPKKLGSFPLVSSIQDFSIQFDPEK</sequence>
<name>A0ABT0BWR1_9BACT</name>
<dbReference type="Pfam" id="PF00149">
    <property type="entry name" value="Metallophos"/>
    <property type="match status" value="1"/>
</dbReference>
<dbReference type="SUPFAM" id="SSF56300">
    <property type="entry name" value="Metallo-dependent phosphatases"/>
    <property type="match status" value="1"/>
</dbReference>
<accession>A0ABT0BWR1</accession>
<dbReference type="InterPro" id="IPR004843">
    <property type="entry name" value="Calcineurin-like_PHP"/>
</dbReference>
<gene>
    <name evidence="3" type="ORF">MUN53_00720</name>
</gene>
<reference evidence="3 4" key="1">
    <citation type="submission" date="2022-03" db="EMBL/GenBank/DDBJ databases">
        <title>Parabacteroides sp. nov. isolated from swine feces.</title>
        <authorList>
            <person name="Bak J.E."/>
        </authorList>
    </citation>
    <scope>NUCLEOTIDE SEQUENCE [LARGE SCALE GENOMIC DNA]</scope>
    <source>
        <strain evidence="3 4">AGMB00274</strain>
    </source>
</reference>
<proteinExistence type="predicted"/>
<protein>
    <submittedName>
        <fullName evidence="3">Metallophosphoesterase</fullName>
    </submittedName>
</protein>
<dbReference type="PANTHER" id="PTHR43143:SF1">
    <property type="entry name" value="SERINE_THREONINE-PROTEIN PHOSPHATASE CPPED1"/>
    <property type="match status" value="1"/>
</dbReference>
<evidence type="ECO:0000259" key="2">
    <source>
        <dbReference type="Pfam" id="PF00149"/>
    </source>
</evidence>
<organism evidence="3 4">
    <name type="scientific">Parabacteroides faecalis</name>
    <dbReference type="NCBI Taxonomy" id="2924040"/>
    <lineage>
        <taxon>Bacteria</taxon>
        <taxon>Pseudomonadati</taxon>
        <taxon>Bacteroidota</taxon>
        <taxon>Bacteroidia</taxon>
        <taxon>Bacteroidales</taxon>
        <taxon>Tannerellaceae</taxon>
        <taxon>Parabacteroides</taxon>
    </lineage>
</organism>
<dbReference type="PANTHER" id="PTHR43143">
    <property type="entry name" value="METALLOPHOSPHOESTERASE, CALCINEURIN SUPERFAMILY"/>
    <property type="match status" value="1"/>
</dbReference>
<dbReference type="InterPro" id="IPR029052">
    <property type="entry name" value="Metallo-depent_PP-like"/>
</dbReference>
<feature type="chain" id="PRO_5045130353" evidence="1">
    <location>
        <begin position="25"/>
        <end position="330"/>
    </location>
</feature>
<evidence type="ECO:0000256" key="1">
    <source>
        <dbReference type="SAM" id="SignalP"/>
    </source>
</evidence>
<dbReference type="Proteomes" id="UP001165444">
    <property type="component" value="Unassembled WGS sequence"/>
</dbReference>
<keyword evidence="4" id="KW-1185">Reference proteome</keyword>
<keyword evidence="1" id="KW-0732">Signal</keyword>
<dbReference type="InterPro" id="IPR051918">
    <property type="entry name" value="STPP_CPPED1"/>
</dbReference>
<dbReference type="EMBL" id="JAKZMM010000001">
    <property type="protein sequence ID" value="MCJ2379157.1"/>
    <property type="molecule type" value="Genomic_DNA"/>
</dbReference>
<comment type="caution">
    <text evidence="3">The sequence shown here is derived from an EMBL/GenBank/DDBJ whole genome shotgun (WGS) entry which is preliminary data.</text>
</comment>
<evidence type="ECO:0000313" key="3">
    <source>
        <dbReference type="EMBL" id="MCJ2379157.1"/>
    </source>
</evidence>
<feature type="domain" description="Calcineurin-like phosphoesterase" evidence="2">
    <location>
        <begin position="29"/>
        <end position="223"/>
    </location>
</feature>
<dbReference type="Gene3D" id="3.60.21.10">
    <property type="match status" value="1"/>
</dbReference>
<feature type="signal peptide" evidence="1">
    <location>
        <begin position="1"/>
        <end position="24"/>
    </location>
</feature>
<evidence type="ECO:0000313" key="4">
    <source>
        <dbReference type="Proteomes" id="UP001165444"/>
    </source>
</evidence>
<dbReference type="RefSeq" id="WP_022454773.1">
    <property type="nucleotide sequence ID" value="NZ_JAKZMM010000001.1"/>
</dbReference>